<comment type="caution">
    <text evidence="16">The sequence shown here is derived from an EMBL/GenBank/DDBJ whole genome shotgun (WGS) entry which is preliminary data.</text>
</comment>
<dbReference type="InterPro" id="IPR024743">
    <property type="entry name" value="Dynein_HC_stalk"/>
</dbReference>
<evidence type="ECO:0000256" key="7">
    <source>
        <dbReference type="ARBA" id="ARBA00022840"/>
    </source>
</evidence>
<dbReference type="Pfam" id="PF18199">
    <property type="entry name" value="Dynein_C"/>
    <property type="match status" value="1"/>
</dbReference>
<dbReference type="FunFam" id="3.40.50.300:FF:000945">
    <property type="entry name" value="Dynein axonemal heavy chain 9"/>
    <property type="match status" value="1"/>
</dbReference>
<dbReference type="InterPro" id="IPR042228">
    <property type="entry name" value="Dynein_linker_3"/>
</dbReference>
<feature type="coiled-coil region" evidence="14">
    <location>
        <begin position="3343"/>
        <end position="3377"/>
    </location>
</feature>
<dbReference type="Gene3D" id="1.10.8.1220">
    <property type="match status" value="1"/>
</dbReference>
<dbReference type="Pfam" id="PF12774">
    <property type="entry name" value="AAA_6"/>
    <property type="match status" value="1"/>
</dbReference>
<dbReference type="SUPFAM" id="SSF52540">
    <property type="entry name" value="P-loop containing nucleoside triphosphate hydrolases"/>
    <property type="match status" value="5"/>
</dbReference>
<evidence type="ECO:0000313" key="17">
    <source>
        <dbReference type="Proteomes" id="UP000225706"/>
    </source>
</evidence>
<gene>
    <name evidence="16" type="ORF">AWC38_SpisGene16096</name>
</gene>
<keyword evidence="13" id="KW-0966">Cell projection</keyword>
<dbReference type="InterPro" id="IPR042219">
    <property type="entry name" value="AAA_lid_11_sf"/>
</dbReference>
<evidence type="ECO:0000256" key="4">
    <source>
        <dbReference type="ARBA" id="ARBA00022701"/>
    </source>
</evidence>
<dbReference type="SMART" id="SM00382">
    <property type="entry name" value="AAA"/>
    <property type="match status" value="3"/>
</dbReference>
<dbReference type="GO" id="GO:0005930">
    <property type="term" value="C:axoneme"/>
    <property type="evidence" value="ECO:0007669"/>
    <property type="project" value="UniProtKB-SubCell"/>
</dbReference>
<evidence type="ECO:0000256" key="12">
    <source>
        <dbReference type="ARBA" id="ARBA00023212"/>
    </source>
</evidence>
<dbReference type="Gene3D" id="1.10.8.720">
    <property type="entry name" value="Region D6 of dynein motor"/>
    <property type="match status" value="1"/>
</dbReference>
<keyword evidence="7" id="KW-0067">ATP-binding</keyword>
<keyword evidence="6" id="KW-0547">Nucleotide-binding</keyword>
<comment type="similarity">
    <text evidence="2">Belongs to the dynein heavy chain family.</text>
</comment>
<dbReference type="InterPro" id="IPR043160">
    <property type="entry name" value="Dynein_C_barrel"/>
</dbReference>
<dbReference type="InterPro" id="IPR041228">
    <property type="entry name" value="Dynein_C"/>
</dbReference>
<dbReference type="Gene3D" id="3.20.180.20">
    <property type="entry name" value="Dynein heavy chain, N-terminal domain 2"/>
    <property type="match status" value="1"/>
</dbReference>
<feature type="coiled-coil region" evidence="14">
    <location>
        <begin position="769"/>
        <end position="796"/>
    </location>
</feature>
<dbReference type="GO" id="GO:0008569">
    <property type="term" value="F:minus-end-directed microtubule motor activity"/>
    <property type="evidence" value="ECO:0007669"/>
    <property type="project" value="InterPro"/>
</dbReference>
<evidence type="ECO:0000256" key="5">
    <source>
        <dbReference type="ARBA" id="ARBA00022737"/>
    </source>
</evidence>
<dbReference type="InterPro" id="IPR013602">
    <property type="entry name" value="Dynein_heavy_linker"/>
</dbReference>
<evidence type="ECO:0000256" key="3">
    <source>
        <dbReference type="ARBA" id="ARBA00022490"/>
    </source>
</evidence>
<dbReference type="GO" id="GO:0045505">
    <property type="term" value="F:dynein intermediate chain binding"/>
    <property type="evidence" value="ECO:0007669"/>
    <property type="project" value="InterPro"/>
</dbReference>
<evidence type="ECO:0000256" key="10">
    <source>
        <dbReference type="ARBA" id="ARBA00023069"/>
    </source>
</evidence>
<proteinExistence type="inferred from homology"/>
<dbReference type="InterPro" id="IPR003593">
    <property type="entry name" value="AAA+_ATPase"/>
</dbReference>
<dbReference type="FunFam" id="1.10.8.720:FF:000002">
    <property type="entry name" value="Dynein heavy chain 9, axonemal"/>
    <property type="match status" value="1"/>
</dbReference>
<dbReference type="Gene3D" id="1.20.1270.280">
    <property type="match status" value="1"/>
</dbReference>
<sequence length="4241" mass="485719">MEFNDVRFEFISEYTSKSMKLKADKWAKLQGNDEYRQTVLDFFEKPEHNILVIYQNNAGQLQPTFDFPSAMKTKAVYFSKKEKGINVGKDNYKTALTYGDLSYSPLEQLSALVDEILVPLLSNSRNHEQWPAVVSQDVLRHVHQLKSNVFVIAGQVKGKTLLPLPVGSEQVSDAVEAEDKGEPFDRGLVHSIESVIIEWTHQVQSVLKRNSAQPLLEGHNPGPLVELDFWRARANNLECIFEQLHDVKVRRMAELLEKTQSSYFPAFKKIFKDVVAALEEARDINIYLKPLRRLLDDMEQFDFSELDRIIPAILHTVGLIWANSKYYCRAPRMIVLLQELCNMLIEMARTYLDPAEIFKSEAEEAYEKTQKAIEICSFFKETFEDVRGNIQKFFKEGQEVKQWEFANELVFTRMDQFILRLKTVEDLFATTMEFSKLEKVELGGIKGKMLSHQVVEIFSEFNDIFAVFGNRTYDGLDATNREFVDDYNEFRERIADLDRRLASIVCQGFDDCASTEAALKLLDCFGSLLDRQLIHADFEYKYPILLKMYEEELDEAKIIFDQQMMTVNEDGTPPINKNMPLVAGALKWSQELRERITKPMHALKLSVNHGTLETAEAMVIFNKFDEMAKLLNTYEEKVYADWTQDVGSISQGNLDKPLIIRDPNTKLIKVNFDPQLVAVLREVRYLETAQNETLESIPESATNMYSRNETFHKFLSNLDLTVAWYNKVRETLLDVEFPLVEGQLQEIDGQLQQAETTLNWNSEGAWEYIEKTREMVHDLEKRVQAAKNNVESMGQLMTKWCEAPLYERKEGKKEGLLNIEDSEANLNKRYTLIQQAGEKIHELMKNNLELFKADASSDIWRAYVDYLDDMVLDGFFNCIHCSLNYLLENTDSKHNTTGLFEAKLELQQPEMVFIPSLDFGVSDGFYELVEGIVNNVYKLASLVKRLAEHNGSEHYQNDVEDMLDLSEMRQDLMDRVTGIMNKANEYRSSFDAFAYLWLDDRNEFMRQFLLYNHVLTAEEIEAHAEEGVPESPPTLGQFKEQIDTYEKLYAEVDEVEGTKSFDTWFRVDAKPFKQALLNIIKRWSYMFKQHLIDHVTNSLNDLAEFIKVADVGLTQPVEEGDYNGLVAVMGHLMAVKDRQTVTDEMFEPLKQTIELLKTYGQEMPEEVHMQLQELPEQWNNSKKIAVTVKQQVAPLQASEVAIIRRKCGQFDIKQHEFREDFRKTAPFQFDSKNYYDRLDKANFQICAMEEEMNALSESAGLFEVNFPDYKQLRACRREVSLLKQLWDMIEVVLSSIDEWKFTLWADINVENMEMECKRFVKEIRSLDKEMRAWDAFTGLDSTVKNMVTSLRAVGELQNPAIRDRHWQQLMQATKVKFIMNDDTNLADLLALNLHNFEDEVRGIVDKASKELGMEKVLKELDVTWSQMNFEYESHVRTGIPLLKSSEELIETLEDNQVQLQNLITSKYIGHFLEEVSLWQKKLSVSDSVISIWFEVQRTWSHLESIFIGSEDIRNQLPEDSKRFDGIDIDFKELMKEAAEIPNVVNCCNREGLYEKLENLQERLSLCEKALAEYLETKRLAFPRFYFVSSADLLDILSKGNQPIEVSRHLSKLFDNMAKLKFVDDEDGNPTKEAVGMYSKEGEYVDFDQPCDCSGQVEAWLNRVMDAMRATVRHELSEAVVSYEEKPRDQWLFDYPAQVALCGTQIWWTTEVVLAFGRLEEGYENALKDYYKKQVSQLTTLINMLIGDLTKGDRQKIMTICTIDVHARDVVAKLIHQKVENAQAFLWLSQLRHRFDDSVSHCFANICDAQFKYSYEYLGNTPRLVITPLTDRCYITLTQSLHLTMSGAPAGPAGTGKTETTKDLGRALGIMVYVFNCSEQMDYKSIGNIYKGLAQTGAWGCFDEFNRISVEVLSVVAVQVKSIQDAIKDKKKRFIFQGEEIVLVPTVGLFITMNPGYAGRTELPENLKALFRPCAMVVPDFELICEIMLVAEGFVEARGLARKFITLYSLCKELLSKQDHYDWGLRAIKSVLVVAGSLKRSDRDRPEDQVLMRALRDFNIPKIVTDDVPVFMGLIGDLFPALDVPRKRDMDFEALVKKSALDLKLQTEDSFILKIVQLEELLAVRHSVFVLGPAGTGKTQVIKTLNKTYQNQKRKPMLYDINPKAVTADELFGFINPATREWKDGLFSTIMRDLASINNDSPKWIVLDGDIDPMWIESLNTVMDDNKVLTLASNERVPLTPSMRLLFEIGHLKTATPATVSRAGILFLNYADVGWNPYVSSWIDTREVQSEKANLQILFDKYVPICLDTLRVRFKKITPVPDITMVTTLCYLLECLLNPTNTPPDCNKELYELYFVFAAVWAFGGAMFQDQLVDYRVEFSKWWVTEFKTIKFPSAGTVFDYFIDSETKKFVPWTEKVPKFELDPEMPLQAVLVHTQETIRVRYFMDLLMENRRPIMLVGSAGTGKTVLVGDKFAAMDPDNVMVTNVPFNYYTTSAMLQSVLEKPLEKKAGRNYGPPGTKKLIYFIDDMNMPMVDTYGTVQPHTLIRQHLDYSHWYDRAKLSLKEVHNCQYVACMNPTAGSFTINPRLQRHFAVFAISFPGLDALKTIYLSILNGHISALGLPQAVQKNAEKLVDAALAMNQKVTSTFLPTAVKFHYVFNLRDLSNIFQDFDEEALYSKPNMFCHFASGIGEPKYLAVQGWESLNKLLTEALENYNEVNAVMNLVLFDDAMQHVCRINRILESPRGNALLVGVGGSGKQSLARLAAFISALEVFQITLRKGYGIPDLKLDLANLCTKAGLKNIGTVFLLTDAQVPEENFLVLINDLLASGEIPGLFADDEVENIISGVRNEVKGAGLQDTRENCWMFFIERVRRNLKVVLCFSPVGSTLRVRSRKFPAVTNCTAIDWFHEWPQEALVSVSKRFIDDLEQLENDVKPSVAEFMSFVHTSVNQESQLYLANERRYNYTTPKSFLEQVDQFLDSLINYDKENIHENNLKAVQPYLDDPEFEPDFIRSKSIAAAGICAWAINIIRFYHVFCDVEPKRQALAAANAELAAAEEKLAKIKAKINELDENLAELTASFERATAEKLKCQQEAEQTAMTIELANRLVGGLASENVRWAESVANFKEQEKTLPGDVLLTTAFVSYVGCFTRKYRDNLMHEKWLPFLKGQSVPIKITENLDPLTLLTDNATIAQWNNENLPSDRMSTENATILTNCERWPLMIDPQLQGVKWIKTREGEELRVVRLGQKGYLDSIERAVSNGDCVLIENLGENMDPVLDALVGRNTIKKGRYIKMGDKEVEYHPDFRLILHTKLANPHYKPEMQAQTTLINFTVTREGLEDQLLADVVRKERPDLEETKANLTQQMNQFTIKIKELEDSLLARLSAAGGNFLGDYALVENLETTKRTAAEIEVKVAEGKNTEIKINEAREQYRPAAARSSLLYFILNDLNKINPIYQFSLKAFNVVFQKAIDRAEPAEEVKIRVNNLIDCITFSVFIYTTRGLFEKDKLIFTSQVAFQILLMKNEIVPHELEFLLRFPAVMNVTSPVDFLNNLCWGGIKALGNMEEFRNLDRDIEGSAKRWKKFVESECPEKEKFPQEWKNKTSLQKLCMMRALRPDRMTYAVSGFVEEKMGAKYVENRQVEFAKSYEESGPGTPIFFILSPGVDPLKDVEALGKKLGFTFDNKNFHNVSLGQGQEIVAEQSLDLAAKEGHWVILQNIHLVKKWLPTLEKKLEAYSEGSHENYRVYISAEPAGSPDSHIIPQGILESSIKITNEPPTGMMANLHQALDNFNQDTLEMCARENEFKSILFALCYFHACVAERRKFGPQGWNRSYPFNTGDLTISVNVLYNYLEANAKVPWTDLRYLFGEIMYGGHITDDWDRRLCRTYLEEYMKPDMLEGEMNLAPGFPIPPNSDYKTYHTYIDEVLPPESPYLYGLHPNAEIGFLTQTSDNLFRTVLEMQPRDAGAGGGGGQTREEKVKQVLDEVLEKLPDEFNVPEMMARVEDRTPYTVVAFQECERMNILTSEIKRSLKELDLGLKGELTITADMEELGNALFLDDVPESWTRRAYPSMSGLAAWFVDLLLRIKELESWTSDFCLPNVVWLSGFFNPQSFLTAIEQSMARKNEWPLDKMALQVDVTKKNKEDFNSPPREGAYVHGLFMEGARWDTQTGMIAESRLKELTPGMPVMFIRAIPVDKQETKNVYECPVYKTRQRGPTYVWNFFLKTKESPAKWTLAGVALLLSA</sequence>
<comment type="subcellular location">
    <subcellularLocation>
        <location evidence="1">Cytoplasm</location>
        <location evidence="1">Cytoskeleton</location>
        <location evidence="1">Cilium axoneme</location>
    </subcellularLocation>
</comment>
<dbReference type="Gene3D" id="1.10.287.2620">
    <property type="match status" value="1"/>
</dbReference>
<dbReference type="OrthoDB" id="10251809at2759"/>
<dbReference type="PANTHER" id="PTHR45703:SF4">
    <property type="entry name" value="DYNEIN AXONEMAL HEAVY CHAIN 17"/>
    <property type="match status" value="1"/>
</dbReference>
<dbReference type="FunFam" id="1.20.58.1120:FF:000002">
    <property type="entry name" value="Dynein heavy chain 9, axonemal"/>
    <property type="match status" value="1"/>
</dbReference>
<organism evidence="16 17">
    <name type="scientific">Stylophora pistillata</name>
    <name type="common">Smooth cauliflower coral</name>
    <dbReference type="NCBI Taxonomy" id="50429"/>
    <lineage>
        <taxon>Eukaryota</taxon>
        <taxon>Metazoa</taxon>
        <taxon>Cnidaria</taxon>
        <taxon>Anthozoa</taxon>
        <taxon>Hexacorallia</taxon>
        <taxon>Scleractinia</taxon>
        <taxon>Astrocoeniina</taxon>
        <taxon>Pocilloporidae</taxon>
        <taxon>Stylophora</taxon>
    </lineage>
</organism>
<dbReference type="InterPro" id="IPR035699">
    <property type="entry name" value="AAA_6"/>
</dbReference>
<evidence type="ECO:0000256" key="11">
    <source>
        <dbReference type="ARBA" id="ARBA00023175"/>
    </source>
</evidence>
<keyword evidence="4" id="KW-0493">Microtubule</keyword>
<dbReference type="InterPro" id="IPR004273">
    <property type="entry name" value="Dynein_heavy_D6_P-loop"/>
</dbReference>
<dbReference type="FunFam" id="1.10.287.2620:FF:000004">
    <property type="entry name" value="Dynein axonemal heavy chain 17"/>
    <property type="match status" value="1"/>
</dbReference>
<dbReference type="Pfam" id="PF08385">
    <property type="entry name" value="DHC_N1"/>
    <property type="match status" value="1"/>
</dbReference>
<dbReference type="FunFam" id="3.10.490.20:FF:000002">
    <property type="entry name" value="Dynein axonemal heavy chain 17"/>
    <property type="match status" value="1"/>
</dbReference>
<dbReference type="FunFam" id="1.10.8.710:FF:000002">
    <property type="entry name" value="dynein heavy chain 17, axonemal"/>
    <property type="match status" value="1"/>
</dbReference>
<keyword evidence="11" id="KW-0505">Motor protein</keyword>
<keyword evidence="5" id="KW-0677">Repeat</keyword>
<keyword evidence="17" id="KW-1185">Reference proteome</keyword>
<feature type="domain" description="AAA+ ATPase" evidence="15">
    <location>
        <begin position="2123"/>
        <end position="2323"/>
    </location>
</feature>
<dbReference type="GO" id="GO:0005524">
    <property type="term" value="F:ATP binding"/>
    <property type="evidence" value="ECO:0007669"/>
    <property type="project" value="UniProtKB-KW"/>
</dbReference>
<feature type="coiled-coil region" evidence="14">
    <location>
        <begin position="1549"/>
        <end position="1576"/>
    </location>
</feature>
<dbReference type="Pfam" id="PF17852">
    <property type="entry name" value="Dynein_AAA_lid"/>
    <property type="match status" value="1"/>
</dbReference>
<dbReference type="Pfam" id="PF17857">
    <property type="entry name" value="AAA_lid_1"/>
    <property type="match status" value="1"/>
</dbReference>
<dbReference type="PANTHER" id="PTHR45703">
    <property type="entry name" value="DYNEIN HEAVY CHAIN"/>
    <property type="match status" value="1"/>
</dbReference>
<dbReference type="InterPro" id="IPR013594">
    <property type="entry name" value="Dynein_heavy_tail"/>
</dbReference>
<dbReference type="InterPro" id="IPR043157">
    <property type="entry name" value="Dynein_AAA1S"/>
</dbReference>
<keyword evidence="12" id="KW-0206">Cytoskeleton</keyword>
<keyword evidence="9 14" id="KW-0175">Coiled coil</keyword>
<dbReference type="Pfam" id="PF12781">
    <property type="entry name" value="AAA_9"/>
    <property type="match status" value="1"/>
</dbReference>
<evidence type="ECO:0000256" key="14">
    <source>
        <dbReference type="SAM" id="Coils"/>
    </source>
</evidence>
<dbReference type="Gene3D" id="1.20.58.1120">
    <property type="match status" value="1"/>
</dbReference>
<dbReference type="FunFam" id="3.20.180.20:FF:000001">
    <property type="entry name" value="Dynein axonemal heavy chain 5"/>
    <property type="match status" value="1"/>
</dbReference>
<dbReference type="GO" id="GO:0005874">
    <property type="term" value="C:microtubule"/>
    <property type="evidence" value="ECO:0007669"/>
    <property type="project" value="UniProtKB-KW"/>
</dbReference>
<dbReference type="GO" id="GO:0097729">
    <property type="term" value="C:9+2 motile cilium"/>
    <property type="evidence" value="ECO:0007669"/>
    <property type="project" value="UniProtKB-ARBA"/>
</dbReference>
<dbReference type="Gene3D" id="1.10.472.130">
    <property type="match status" value="1"/>
</dbReference>
<evidence type="ECO:0000313" key="16">
    <source>
        <dbReference type="EMBL" id="PFX19499.1"/>
    </source>
</evidence>
<evidence type="ECO:0000256" key="8">
    <source>
        <dbReference type="ARBA" id="ARBA00023017"/>
    </source>
</evidence>
<keyword evidence="3" id="KW-0963">Cytoplasm</keyword>
<reference evidence="17" key="1">
    <citation type="journal article" date="2017" name="bioRxiv">
        <title>Comparative analysis of the genomes of Stylophora pistillata and Acropora digitifera provides evidence for extensive differences between species of corals.</title>
        <authorList>
            <person name="Voolstra C.R."/>
            <person name="Li Y."/>
            <person name="Liew Y.J."/>
            <person name="Baumgarten S."/>
            <person name="Zoccola D."/>
            <person name="Flot J.-F."/>
            <person name="Tambutte S."/>
            <person name="Allemand D."/>
            <person name="Aranda M."/>
        </authorList>
    </citation>
    <scope>NUCLEOTIDE SEQUENCE [LARGE SCALE GENOMIC DNA]</scope>
</reference>
<dbReference type="GO" id="GO:0007018">
    <property type="term" value="P:microtubule-based movement"/>
    <property type="evidence" value="ECO:0007669"/>
    <property type="project" value="InterPro"/>
</dbReference>
<dbReference type="InterPro" id="IPR041466">
    <property type="entry name" value="Dynein_AAA5_ext"/>
</dbReference>
<dbReference type="FunFam" id="1.10.8.1220:FF:000001">
    <property type="entry name" value="Dynein axonemal heavy chain 5"/>
    <property type="match status" value="1"/>
</dbReference>
<evidence type="ECO:0000256" key="13">
    <source>
        <dbReference type="ARBA" id="ARBA00023273"/>
    </source>
</evidence>
<dbReference type="FunFam" id="3.40.50.300:FF:000049">
    <property type="entry name" value="Dynein, axonemal, heavy chain 5"/>
    <property type="match status" value="1"/>
</dbReference>
<dbReference type="GO" id="GO:0030286">
    <property type="term" value="C:dynein complex"/>
    <property type="evidence" value="ECO:0007669"/>
    <property type="project" value="UniProtKB-KW"/>
</dbReference>
<accession>A0A2B4RRR8</accession>
<dbReference type="InterPro" id="IPR041658">
    <property type="entry name" value="AAA_lid_11"/>
</dbReference>
<dbReference type="Gene3D" id="3.10.490.20">
    <property type="match status" value="1"/>
</dbReference>
<dbReference type="Gene3D" id="1.10.8.710">
    <property type="match status" value="1"/>
</dbReference>
<dbReference type="Gene3D" id="1.20.140.100">
    <property type="entry name" value="Dynein heavy chain, N-terminal domain 2"/>
    <property type="match status" value="1"/>
</dbReference>
<dbReference type="Pfam" id="PF03028">
    <property type="entry name" value="Dynein_heavy"/>
    <property type="match status" value="1"/>
</dbReference>
<protein>
    <submittedName>
        <fullName evidence="16">Dynein beta chain, ciliary</fullName>
    </submittedName>
</protein>
<dbReference type="FunFam" id="3.40.50.300:FF:002141">
    <property type="entry name" value="Dynein heavy chain"/>
    <property type="match status" value="1"/>
</dbReference>
<evidence type="ECO:0000256" key="6">
    <source>
        <dbReference type="ARBA" id="ARBA00022741"/>
    </source>
</evidence>
<dbReference type="FunFam" id="3.40.50.300:FF:000411">
    <property type="entry name" value="dynein heavy chain 17, axonemal"/>
    <property type="match status" value="1"/>
</dbReference>
<keyword evidence="8" id="KW-0243">Dynein</keyword>
<evidence type="ECO:0000256" key="1">
    <source>
        <dbReference type="ARBA" id="ARBA00004430"/>
    </source>
</evidence>
<dbReference type="FunFam" id="1.20.1270.280:FF:000003">
    <property type="entry name" value="Dynein axonemal heavy chain 17"/>
    <property type="match status" value="1"/>
</dbReference>
<dbReference type="Gene3D" id="1.20.920.30">
    <property type="match status" value="2"/>
</dbReference>
<dbReference type="Proteomes" id="UP000225706">
    <property type="component" value="Unassembled WGS sequence"/>
</dbReference>
<dbReference type="Gene3D" id="1.20.920.20">
    <property type="match status" value="1"/>
</dbReference>
<dbReference type="STRING" id="50429.A0A2B4RRR8"/>
<dbReference type="Pfam" id="PF18198">
    <property type="entry name" value="AAA_lid_11"/>
    <property type="match status" value="1"/>
</dbReference>
<dbReference type="Gene3D" id="3.40.50.300">
    <property type="entry name" value="P-loop containing nucleotide triphosphate hydrolases"/>
    <property type="match status" value="6"/>
</dbReference>
<name>A0A2B4RRR8_STYPI</name>
<dbReference type="GO" id="GO:0051959">
    <property type="term" value="F:dynein light intermediate chain binding"/>
    <property type="evidence" value="ECO:0007669"/>
    <property type="project" value="InterPro"/>
</dbReference>
<dbReference type="Gene3D" id="6.10.140.1060">
    <property type="match status" value="1"/>
</dbReference>
<feature type="coiled-coil region" evidence="14">
    <location>
        <begin position="3037"/>
        <end position="3092"/>
    </location>
</feature>
<evidence type="ECO:0000259" key="15">
    <source>
        <dbReference type="SMART" id="SM00382"/>
    </source>
</evidence>
<dbReference type="InterPro" id="IPR026983">
    <property type="entry name" value="DHC"/>
</dbReference>
<feature type="domain" description="AAA+ ATPase" evidence="15">
    <location>
        <begin position="2450"/>
        <end position="2596"/>
    </location>
</feature>
<dbReference type="FunFam" id="1.10.472.130:FF:000001">
    <property type="entry name" value="Dynein, axonemal, heavy chain 9"/>
    <property type="match status" value="1"/>
</dbReference>
<dbReference type="Pfam" id="PF12777">
    <property type="entry name" value="MT"/>
    <property type="match status" value="1"/>
</dbReference>
<dbReference type="Pfam" id="PF08393">
    <property type="entry name" value="DHC_N2"/>
    <property type="match status" value="1"/>
</dbReference>
<dbReference type="FunFam" id="3.40.50.300:FF:000219">
    <property type="entry name" value="Dynein axonemal heavy chain 17"/>
    <property type="match status" value="1"/>
</dbReference>
<evidence type="ECO:0000256" key="9">
    <source>
        <dbReference type="ARBA" id="ARBA00023054"/>
    </source>
</evidence>
<dbReference type="InterPro" id="IPR035706">
    <property type="entry name" value="AAA_9"/>
</dbReference>
<dbReference type="Pfam" id="PF12775">
    <property type="entry name" value="AAA_7"/>
    <property type="match status" value="1"/>
</dbReference>
<evidence type="ECO:0000256" key="2">
    <source>
        <dbReference type="ARBA" id="ARBA00008887"/>
    </source>
</evidence>
<dbReference type="EMBL" id="LSMT01000358">
    <property type="protein sequence ID" value="PFX19499.1"/>
    <property type="molecule type" value="Genomic_DNA"/>
</dbReference>
<dbReference type="InterPro" id="IPR042222">
    <property type="entry name" value="Dynein_2_N"/>
</dbReference>
<dbReference type="InterPro" id="IPR027417">
    <property type="entry name" value="P-loop_NTPase"/>
</dbReference>
<dbReference type="FunFam" id="1.20.140.100:FF:000007">
    <property type="entry name" value="Dynein axonemal heavy chain 9"/>
    <property type="match status" value="1"/>
</dbReference>
<dbReference type="InterPro" id="IPR041589">
    <property type="entry name" value="DNAH3_AAA_lid_1"/>
</dbReference>
<keyword evidence="10" id="KW-0969">Cilium</keyword>
<feature type="domain" description="AAA+ ATPase" evidence="15">
    <location>
        <begin position="1845"/>
        <end position="1981"/>
    </location>
</feature>